<proteinExistence type="predicted"/>
<name>A0A0B0ENB8_9BACT</name>
<feature type="domain" description="Group II intron maturase-specific" evidence="1">
    <location>
        <begin position="37"/>
        <end position="84"/>
    </location>
</feature>
<gene>
    <name evidence="2" type="ORF">SCABRO_01630</name>
</gene>
<dbReference type="eggNOG" id="COG1403">
    <property type="taxonomic scope" value="Bacteria"/>
</dbReference>
<dbReference type="EMBL" id="JRYO01000114">
    <property type="protein sequence ID" value="KHE92618.1"/>
    <property type="molecule type" value="Genomic_DNA"/>
</dbReference>
<dbReference type="Pfam" id="PF08388">
    <property type="entry name" value="GIIM"/>
    <property type="match status" value="1"/>
</dbReference>
<accession>A0A0B0ENB8</accession>
<comment type="caution">
    <text evidence="2">The sequence shown here is derived from an EMBL/GenBank/DDBJ whole genome shotgun (WGS) entry which is preliminary data.</text>
</comment>
<dbReference type="PATRIC" id="fig|237368.3.peg.1779"/>
<evidence type="ECO:0000313" key="2">
    <source>
        <dbReference type="EMBL" id="KHE92618.1"/>
    </source>
</evidence>
<dbReference type="AlphaFoldDB" id="A0A0B0ENB8"/>
<dbReference type="Proteomes" id="UP000030652">
    <property type="component" value="Unassembled WGS sequence"/>
</dbReference>
<evidence type="ECO:0000313" key="3">
    <source>
        <dbReference type="Proteomes" id="UP000030652"/>
    </source>
</evidence>
<reference evidence="2 3" key="1">
    <citation type="submission" date="2014-10" db="EMBL/GenBank/DDBJ databases">
        <title>Draft genome of anammox bacterium scalindua brodae, obtained using differential coverage binning of sequence data from two enrichment reactors.</title>
        <authorList>
            <person name="Speth D.R."/>
            <person name="Russ L."/>
            <person name="Kartal B."/>
            <person name="Op den Camp H.J."/>
            <person name="Dutilh B.E."/>
            <person name="Jetten M.S."/>
        </authorList>
    </citation>
    <scope>NUCLEOTIDE SEQUENCE [LARGE SCALE GENOMIC DNA]</scope>
    <source>
        <strain evidence="2">RU1</strain>
    </source>
</reference>
<sequence length="163" mass="19008">WTADTLSLSIILQKATTSTSHNSFDGNGATSLCVCSRGWANYHRHVVSSEAFSRVDTYVFEQLWRMVRRRHQNKTKGWLIKKYWSASGKHVFSVVHKYKKKARILKVIRVSSIGIKRHIKIKAEANPYLPEYGYYFWRRKNIKEARLLGALSHHQYQAVIASR</sequence>
<feature type="non-terminal residue" evidence="2">
    <location>
        <position position="1"/>
    </location>
</feature>
<protein>
    <submittedName>
        <fullName evidence="2">Group II intron, maturase-specific domain</fullName>
    </submittedName>
</protein>
<organism evidence="2 3">
    <name type="scientific">Candidatus Scalindua brodae</name>
    <dbReference type="NCBI Taxonomy" id="237368"/>
    <lineage>
        <taxon>Bacteria</taxon>
        <taxon>Pseudomonadati</taxon>
        <taxon>Planctomycetota</taxon>
        <taxon>Candidatus Brocadiia</taxon>
        <taxon>Candidatus Brocadiales</taxon>
        <taxon>Candidatus Scalinduaceae</taxon>
        <taxon>Candidatus Scalindua</taxon>
    </lineage>
</organism>
<evidence type="ECO:0000259" key="1">
    <source>
        <dbReference type="Pfam" id="PF08388"/>
    </source>
</evidence>
<dbReference type="InterPro" id="IPR013597">
    <property type="entry name" value="Mat_intron_G2"/>
</dbReference>